<evidence type="ECO:0000313" key="1">
    <source>
        <dbReference type="EMBL" id="KAJ7519701.1"/>
    </source>
</evidence>
<protein>
    <submittedName>
        <fullName evidence="1">Uncharacterized protein</fullName>
    </submittedName>
</protein>
<name>A0ACC2AQC1_DIPCM</name>
<dbReference type="EMBL" id="CM055111">
    <property type="protein sequence ID" value="KAJ7519701.1"/>
    <property type="molecule type" value="Genomic_DNA"/>
</dbReference>
<gene>
    <name evidence="1" type="ORF">O6H91_20G051600</name>
</gene>
<comment type="caution">
    <text evidence="1">The sequence shown here is derived from an EMBL/GenBank/DDBJ whole genome shotgun (WGS) entry which is preliminary data.</text>
</comment>
<keyword evidence="2" id="KW-1185">Reference proteome</keyword>
<organism evidence="1 2">
    <name type="scientific">Diphasiastrum complanatum</name>
    <name type="common">Issler's clubmoss</name>
    <name type="synonym">Lycopodium complanatum</name>
    <dbReference type="NCBI Taxonomy" id="34168"/>
    <lineage>
        <taxon>Eukaryota</taxon>
        <taxon>Viridiplantae</taxon>
        <taxon>Streptophyta</taxon>
        <taxon>Embryophyta</taxon>
        <taxon>Tracheophyta</taxon>
        <taxon>Lycopodiopsida</taxon>
        <taxon>Lycopodiales</taxon>
        <taxon>Lycopodiaceae</taxon>
        <taxon>Lycopodioideae</taxon>
        <taxon>Diphasiastrum</taxon>
    </lineage>
</organism>
<sequence>MAAEEAPGFFVGQRVQSVNAEKQEQIGTVRYIGPVEGHKGLWIGVDWDNGQGRHNGSVNGVRYFQTSTESSGSFVRSQNLSTGVTFLKGIYSRYRAPSSDQDQDEMYVMSVTQKRVGIELVGKNKIEEKQHRLDELYIASLSYAGVAFSDKTGEIKSIVPNIEELDLTGNLLPDWHTVGSICKELTSLRVLDLSCNRLALGPSPLPMLSGLKTLVLNRCQVTWKQIESLRGCLPVIEELHLGDNNLTTIEIEGQNVIGSSENSFATSFRAFRSLRLLNLEDNCIKDWEEVLKLAVIESLEQLLLSGNEIQKIYYPETSSINKDASSRNKQTVPSRPFEKLRSLLIGRNKIEDWTSVDALDSFPSLVDIRLSENPLTDPTLGGAPRYILIARLSKVTHLNGSEVRQRERLDSEIRYVRHVLSSMRSGMCEDIKRQHPRFEYLQKHHDIPEETARIGGLGVQKLAASLLSITLSCVASSVGERAPVTKKLPISTAVGKLKLVCEAVFKVKAVKQRLFLKDKDSPLPLALDNDTDTLGDLGIGMDAVVLVDELESC</sequence>
<dbReference type="Proteomes" id="UP001162992">
    <property type="component" value="Chromosome 20"/>
</dbReference>
<evidence type="ECO:0000313" key="2">
    <source>
        <dbReference type="Proteomes" id="UP001162992"/>
    </source>
</evidence>
<accession>A0ACC2AQC1</accession>
<proteinExistence type="predicted"/>
<reference evidence="2" key="1">
    <citation type="journal article" date="2024" name="Proc. Natl. Acad. Sci. U.S.A.">
        <title>Extraordinary preservation of gene collinearity over three hundred million years revealed in homosporous lycophytes.</title>
        <authorList>
            <person name="Li C."/>
            <person name="Wickell D."/>
            <person name="Kuo L.Y."/>
            <person name="Chen X."/>
            <person name="Nie B."/>
            <person name="Liao X."/>
            <person name="Peng D."/>
            <person name="Ji J."/>
            <person name="Jenkins J."/>
            <person name="Williams M."/>
            <person name="Shu S."/>
            <person name="Plott C."/>
            <person name="Barry K."/>
            <person name="Rajasekar S."/>
            <person name="Grimwood J."/>
            <person name="Han X."/>
            <person name="Sun S."/>
            <person name="Hou Z."/>
            <person name="He W."/>
            <person name="Dai G."/>
            <person name="Sun C."/>
            <person name="Schmutz J."/>
            <person name="Leebens-Mack J.H."/>
            <person name="Li F.W."/>
            <person name="Wang L."/>
        </authorList>
    </citation>
    <scope>NUCLEOTIDE SEQUENCE [LARGE SCALE GENOMIC DNA]</scope>
    <source>
        <strain evidence="2">cv. PW_Plant_1</strain>
    </source>
</reference>